<name>A0AAP0B7E1_9ASPA</name>
<feature type="repeat" description="PPR" evidence="3">
    <location>
        <begin position="349"/>
        <end position="383"/>
    </location>
</feature>
<evidence type="ECO:0000256" key="3">
    <source>
        <dbReference type="PROSITE-ProRule" id="PRU00708"/>
    </source>
</evidence>
<accession>A0AAP0B7E1</accession>
<gene>
    <name evidence="6" type="ORF">KSP39_PZI016492</name>
</gene>
<feature type="repeat" description="PPR" evidence="3">
    <location>
        <begin position="489"/>
        <end position="523"/>
    </location>
</feature>
<dbReference type="Proteomes" id="UP001418222">
    <property type="component" value="Unassembled WGS sequence"/>
</dbReference>
<dbReference type="Pfam" id="PF13041">
    <property type="entry name" value="PPR_2"/>
    <property type="match status" value="4"/>
</dbReference>
<feature type="domain" description="Pentatricopeptide repeat-containing protein-mitochondrial" evidence="5">
    <location>
        <begin position="860"/>
        <end position="968"/>
    </location>
</feature>
<feature type="repeat" description="PPR" evidence="3">
    <location>
        <begin position="1012"/>
        <end position="1046"/>
    </location>
</feature>
<dbReference type="EMBL" id="JBBWWQ010000014">
    <property type="protein sequence ID" value="KAK8931116.1"/>
    <property type="molecule type" value="Genomic_DNA"/>
</dbReference>
<dbReference type="InterPro" id="IPR057027">
    <property type="entry name" value="TPR_mt"/>
</dbReference>
<feature type="repeat" description="PPR" evidence="3">
    <location>
        <begin position="242"/>
        <end position="276"/>
    </location>
</feature>
<dbReference type="PROSITE" id="PS51375">
    <property type="entry name" value="PPR"/>
    <property type="match status" value="16"/>
</dbReference>
<evidence type="ECO:0000256" key="2">
    <source>
        <dbReference type="ARBA" id="ARBA00022737"/>
    </source>
</evidence>
<feature type="compositionally biased region" description="Basic and acidic residues" evidence="4">
    <location>
        <begin position="101"/>
        <end position="118"/>
    </location>
</feature>
<dbReference type="Gene3D" id="1.25.40.10">
    <property type="entry name" value="Tetratricopeptide repeat domain"/>
    <property type="match status" value="7"/>
</dbReference>
<evidence type="ECO:0000313" key="7">
    <source>
        <dbReference type="Proteomes" id="UP001418222"/>
    </source>
</evidence>
<feature type="repeat" description="PPR" evidence="3">
    <location>
        <begin position="524"/>
        <end position="558"/>
    </location>
</feature>
<keyword evidence="2" id="KW-0677">Repeat</keyword>
<evidence type="ECO:0000256" key="1">
    <source>
        <dbReference type="ARBA" id="ARBA00007626"/>
    </source>
</evidence>
<feature type="repeat" description="PPR" evidence="3">
    <location>
        <begin position="977"/>
        <end position="1011"/>
    </location>
</feature>
<feature type="repeat" description="PPR" evidence="3">
    <location>
        <begin position="1047"/>
        <end position="1081"/>
    </location>
</feature>
<dbReference type="Pfam" id="PF01535">
    <property type="entry name" value="PPR"/>
    <property type="match status" value="6"/>
</dbReference>
<feature type="repeat" description="PPR" evidence="3">
    <location>
        <begin position="872"/>
        <end position="906"/>
    </location>
</feature>
<feature type="region of interest" description="Disordered" evidence="4">
    <location>
        <begin position="70"/>
        <end position="125"/>
    </location>
</feature>
<feature type="repeat" description="PPR" evidence="3">
    <location>
        <begin position="454"/>
        <end position="488"/>
    </location>
</feature>
<sequence length="1464" mass="165095">MALAGAPPLPLAAPLPSSIQSSTRRLLPIHAVPASASSPTELHSKPNEFSYSRADPSLRWPSLKIDEHFFSGQSHFPSPRPSAPDTQSPNAEQDSNPQPEDSEKSEARAYPESLDGKQRRSRVKKMSKLALKRAKDWRQRAQLLTDQILALPPSGLVADVLDHRGVQMTPTDLCFVVKLVGASSWTRALETFEWLTLRRRYSPFPRMLATIISILGRHRQDSLAEEIFQRSVVAGDAAVDPSVQVFNAMMGVYARSGRFDDVRNLLDEMRERGLEPDLVSFNTLINARAKSGHVPSGSATELLQDVRRSGLRPDTITYNTLISACSHGPSFEEAVTVFEEMIKSKCQPDLWTYNTMISVYGRCGMTQEAELLFHEITSRGFCPDAVTYNSLLYAYAKEGSSEKVESVCEKMMKSGFNKDEITYNTIIHMYGKQGRLDLALQLYNEMKLAGCSPDAVTYTILIDSLGKSDRIVEAGKVMSEMVDASVRPTLRTFSALICGYSKIGMWVEAEKTFDHMVRAGIRPDFLAYSIMLDILLRACENRRVMVLYREMRRDGFRPDDGLYQSMLGAFAKGNQNEFIDEIVNDMESFGMSLSAISSLLVKGECLVKGGEILKRAVIQGFEPNRECLLSFFNAYASLGRHEEAQTLLDFLKEQAPDSHCLMREASIMLQCNKLEVDVALEEYNKMKMTGTVFPSSGCGLYEALITCCEKTESFSAASQVYSDMRFLGLEPTENICRSLISVYCKMGFPETAHELLDRAKLSGTLSSDLSIHVNLIETYGKLKLWRRAESLVGKLRLHSPVDRKVWNALIHAYAESGLYEQARAIFNLMLKNGPEPSVESVNGLMHALIVDGRLNELYVVIQELQDLDFRISKSTIVLMLDAFARDGNIFEVKKIYHGMKKAGFLPTMHLYRSMIELFCHAKRVRDVELMVAEMAEAGLKPDIIIFNALLKMYTGIEDFRKTMEIYHRIVEAGLGLNEDTYNILITMYSRDMKPEQGFTMLNEMRKHRLEPKMDSYKSLLASCGKLQLWEQAEELFQSMLLRGYRLDRSFYHIMMKIYRDAGNHSKAENLLCMMTDAGVKPTIATMHMLMVSYGTAGQPHDAEDVLNNIKSSDLELSTLPYSSVIDAYFKSGDYNQGISKMWDMKRDGIEADQRIWTCFIRAASFCKQTTDAMLLLNTLRDHGFYLPIRLLTENSEALVSEVERLLVELEPEEDKACFNFVNAVEDLLWAFERRATASWIFQMAIKKGIYRHDVFRVADGDWGADFRKLSGGAALVALTLWLDYMQDASLQGSPESPKSVVLITGAAEYNLVSLDKTVKAYLWEMGSPFLPSKTRTGVLIAKGHSLRMWLKDSSFCMDLELKDSPNLPSSNSMALTEGYFMRAGLVPAFNDINERLGKVSSKRFARLTLLSEERRDKIIKADIEGRKGKLEKLKKKGTVIARKATRKRTGKFMRRRHNVAGAQP</sequence>
<feature type="repeat" description="PPR" evidence="3">
    <location>
        <begin position="277"/>
        <end position="313"/>
    </location>
</feature>
<dbReference type="Pfam" id="PF13812">
    <property type="entry name" value="PPR_3"/>
    <property type="match status" value="1"/>
</dbReference>
<feature type="repeat" description="PPR" evidence="3">
    <location>
        <begin position="419"/>
        <end position="453"/>
    </location>
</feature>
<organism evidence="6 7">
    <name type="scientific">Platanthera zijinensis</name>
    <dbReference type="NCBI Taxonomy" id="2320716"/>
    <lineage>
        <taxon>Eukaryota</taxon>
        <taxon>Viridiplantae</taxon>
        <taxon>Streptophyta</taxon>
        <taxon>Embryophyta</taxon>
        <taxon>Tracheophyta</taxon>
        <taxon>Spermatophyta</taxon>
        <taxon>Magnoliopsida</taxon>
        <taxon>Liliopsida</taxon>
        <taxon>Asparagales</taxon>
        <taxon>Orchidaceae</taxon>
        <taxon>Orchidoideae</taxon>
        <taxon>Orchideae</taxon>
        <taxon>Orchidinae</taxon>
        <taxon>Platanthera</taxon>
    </lineage>
</organism>
<feature type="repeat" description="PPR" evidence="3">
    <location>
        <begin position="802"/>
        <end position="836"/>
    </location>
</feature>
<proteinExistence type="inferred from homology"/>
<evidence type="ECO:0000313" key="6">
    <source>
        <dbReference type="EMBL" id="KAK8931116.1"/>
    </source>
</evidence>
<feature type="compositionally biased region" description="Basic residues" evidence="4">
    <location>
        <begin position="1444"/>
        <end position="1458"/>
    </location>
</feature>
<reference evidence="6 7" key="1">
    <citation type="journal article" date="2022" name="Nat. Plants">
        <title>Genomes of leafy and leafless Platanthera orchids illuminate the evolution of mycoheterotrophy.</title>
        <authorList>
            <person name="Li M.H."/>
            <person name="Liu K.W."/>
            <person name="Li Z."/>
            <person name="Lu H.C."/>
            <person name="Ye Q.L."/>
            <person name="Zhang D."/>
            <person name="Wang J.Y."/>
            <person name="Li Y.F."/>
            <person name="Zhong Z.M."/>
            <person name="Liu X."/>
            <person name="Yu X."/>
            <person name="Liu D.K."/>
            <person name="Tu X.D."/>
            <person name="Liu B."/>
            <person name="Hao Y."/>
            <person name="Liao X.Y."/>
            <person name="Jiang Y.T."/>
            <person name="Sun W.H."/>
            <person name="Chen J."/>
            <person name="Chen Y.Q."/>
            <person name="Ai Y."/>
            <person name="Zhai J.W."/>
            <person name="Wu S.S."/>
            <person name="Zhou Z."/>
            <person name="Hsiao Y.Y."/>
            <person name="Wu W.L."/>
            <person name="Chen Y.Y."/>
            <person name="Lin Y.F."/>
            <person name="Hsu J.L."/>
            <person name="Li C.Y."/>
            <person name="Wang Z.W."/>
            <person name="Zhao X."/>
            <person name="Zhong W.Y."/>
            <person name="Ma X.K."/>
            <person name="Ma L."/>
            <person name="Huang J."/>
            <person name="Chen G.Z."/>
            <person name="Huang M.Z."/>
            <person name="Huang L."/>
            <person name="Peng D.H."/>
            <person name="Luo Y.B."/>
            <person name="Zou S.Q."/>
            <person name="Chen S.P."/>
            <person name="Lan S."/>
            <person name="Tsai W.C."/>
            <person name="Van de Peer Y."/>
            <person name="Liu Z.J."/>
        </authorList>
    </citation>
    <scope>NUCLEOTIDE SEQUENCE [LARGE SCALE GENOMIC DNA]</scope>
    <source>
        <strain evidence="6">Lor287</strain>
    </source>
</reference>
<feature type="repeat" description="PPR" evidence="3">
    <location>
        <begin position="907"/>
        <end position="941"/>
    </location>
</feature>
<feature type="repeat" description="PPR" evidence="3">
    <location>
        <begin position="1117"/>
        <end position="1151"/>
    </location>
</feature>
<evidence type="ECO:0000259" key="5">
    <source>
        <dbReference type="Pfam" id="PF23276"/>
    </source>
</evidence>
<dbReference type="PANTHER" id="PTHR47447:SF26">
    <property type="entry name" value="CHLOROPLAST RNA SPLICING4"/>
    <property type="match status" value="1"/>
</dbReference>
<dbReference type="PANTHER" id="PTHR47447">
    <property type="entry name" value="OS03G0856100 PROTEIN"/>
    <property type="match status" value="1"/>
</dbReference>
<feature type="region of interest" description="Disordered" evidence="4">
    <location>
        <begin position="1444"/>
        <end position="1464"/>
    </location>
</feature>
<dbReference type="Pfam" id="PF23276">
    <property type="entry name" value="TPR_24"/>
    <property type="match status" value="1"/>
</dbReference>
<feature type="compositionally biased region" description="Polar residues" evidence="4">
    <location>
        <begin position="84"/>
        <end position="99"/>
    </location>
</feature>
<protein>
    <submittedName>
        <fullName evidence="6">Pentatricopeptide repeat-containing protein</fullName>
    </submittedName>
</protein>
<comment type="caution">
    <text evidence="6">The sequence shown here is derived from an EMBL/GenBank/DDBJ whole genome shotgun (WGS) entry which is preliminary data.</text>
</comment>
<comment type="similarity">
    <text evidence="1">Belongs to the PPR family. P subfamily.</text>
</comment>
<dbReference type="InterPro" id="IPR011990">
    <property type="entry name" value="TPR-like_helical_dom_sf"/>
</dbReference>
<feature type="region of interest" description="Disordered" evidence="4">
    <location>
        <begin position="30"/>
        <end position="56"/>
    </location>
</feature>
<evidence type="ECO:0000256" key="4">
    <source>
        <dbReference type="SAM" id="MobiDB-lite"/>
    </source>
</evidence>
<dbReference type="InterPro" id="IPR002885">
    <property type="entry name" value="PPR_rpt"/>
</dbReference>
<dbReference type="NCBIfam" id="TIGR00756">
    <property type="entry name" value="PPR"/>
    <property type="match status" value="14"/>
</dbReference>
<keyword evidence="7" id="KW-1185">Reference proteome</keyword>
<feature type="repeat" description="PPR" evidence="3">
    <location>
        <begin position="384"/>
        <end position="418"/>
    </location>
</feature>
<dbReference type="SUPFAM" id="SSF48452">
    <property type="entry name" value="TPR-like"/>
    <property type="match status" value="1"/>
</dbReference>
<feature type="repeat" description="PPR" evidence="3">
    <location>
        <begin position="314"/>
        <end position="348"/>
    </location>
</feature>